<evidence type="ECO:0000313" key="7">
    <source>
        <dbReference type="EMBL" id="EFP05906.1"/>
    </source>
</evidence>
<comment type="similarity">
    <text evidence="2 6">Belongs to the nematode receptor-like protein srg family.</text>
</comment>
<comment type="subcellular location">
    <subcellularLocation>
        <location evidence="1">Membrane</location>
        <topology evidence="1">Multi-pass membrane protein</topology>
    </subcellularLocation>
</comment>
<dbReference type="InterPro" id="IPR000609">
    <property type="entry name" value="7TM_GPCR_serpentine_rcpt_Srg"/>
</dbReference>
<dbReference type="Proteomes" id="UP000008281">
    <property type="component" value="Unassembled WGS sequence"/>
</dbReference>
<feature type="transmembrane region" description="Helical" evidence="6">
    <location>
        <begin position="133"/>
        <end position="155"/>
    </location>
</feature>
<proteinExistence type="inferred from homology"/>
<dbReference type="GO" id="GO:0016020">
    <property type="term" value="C:membrane"/>
    <property type="evidence" value="ECO:0007669"/>
    <property type="project" value="UniProtKB-SubCell"/>
</dbReference>
<dbReference type="HOGENOM" id="CLU_1662444_0_0_1"/>
<dbReference type="PANTHER" id="PTHR31114">
    <property type="entry name" value="SERPENTINE RECEPTOR CLASS GAMMA"/>
    <property type="match status" value="1"/>
</dbReference>
<keyword evidence="3 6" id="KW-0812">Transmembrane</keyword>
<evidence type="ECO:0000256" key="6">
    <source>
        <dbReference type="RuleBase" id="RU280813"/>
    </source>
</evidence>
<feature type="transmembrane region" description="Helical" evidence="6">
    <location>
        <begin position="6"/>
        <end position="24"/>
    </location>
</feature>
<evidence type="ECO:0000256" key="4">
    <source>
        <dbReference type="ARBA" id="ARBA00022989"/>
    </source>
</evidence>
<dbReference type="InterPro" id="IPR052880">
    <property type="entry name" value="NRL-Serpentine_Class_Gamma"/>
</dbReference>
<sequence>MALWLFHGPFSLVLSLFVFTVLTCNQKFKSLFYRFVQFDIIINIIVYINFASFKLVASGIYVEEILIFMETHTAIRLIRDFICNWSYHIQSSSLLLKCVYRFTLAKYPNGPEVFCFYSFSLPKFLCVQIWKHYFRLILILTLLYSCLAIANNSLLCGFY</sequence>
<evidence type="ECO:0000256" key="2">
    <source>
        <dbReference type="ARBA" id="ARBA00005692"/>
    </source>
</evidence>
<dbReference type="GO" id="GO:0004888">
    <property type="term" value="F:transmembrane signaling receptor activity"/>
    <property type="evidence" value="ECO:0007669"/>
    <property type="project" value="InterPro"/>
</dbReference>
<dbReference type="PANTHER" id="PTHR31114:SF3">
    <property type="entry name" value="SERPENTINE RECEPTOR CLASS GAMMA-RELATED"/>
    <property type="match status" value="1"/>
</dbReference>
<keyword evidence="4 6" id="KW-1133">Transmembrane helix</keyword>
<evidence type="ECO:0000256" key="3">
    <source>
        <dbReference type="ARBA" id="ARBA00022692"/>
    </source>
</evidence>
<comment type="caution">
    <text evidence="6">Lacks conserved residue(s) required for the propagation of feature annotation.</text>
</comment>
<keyword evidence="5 6" id="KW-0472">Membrane</keyword>
<name>E3LP86_CAERE</name>
<reference evidence="7" key="1">
    <citation type="submission" date="2007-07" db="EMBL/GenBank/DDBJ databases">
        <title>PCAP assembly of the Caenorhabditis remanei genome.</title>
        <authorList>
            <consortium name="The Caenorhabditis remanei Sequencing Consortium"/>
            <person name="Wilson R.K."/>
        </authorList>
    </citation>
    <scope>NUCLEOTIDE SEQUENCE [LARGE SCALE GENOMIC DNA]</scope>
    <source>
        <strain evidence="7">PB4641</strain>
    </source>
</reference>
<dbReference type="AlphaFoldDB" id="E3LP86"/>
<dbReference type="EMBL" id="DS268412">
    <property type="protein sequence ID" value="EFP05906.1"/>
    <property type="molecule type" value="Genomic_DNA"/>
</dbReference>
<evidence type="ECO:0000256" key="1">
    <source>
        <dbReference type="ARBA" id="ARBA00004141"/>
    </source>
</evidence>
<evidence type="ECO:0000256" key="5">
    <source>
        <dbReference type="ARBA" id="ARBA00023136"/>
    </source>
</evidence>
<accession>E3LP86</accession>
<keyword evidence="8" id="KW-1185">Reference proteome</keyword>
<organism evidence="8">
    <name type="scientific">Caenorhabditis remanei</name>
    <name type="common">Caenorhabditis vulgaris</name>
    <dbReference type="NCBI Taxonomy" id="31234"/>
    <lineage>
        <taxon>Eukaryota</taxon>
        <taxon>Metazoa</taxon>
        <taxon>Ecdysozoa</taxon>
        <taxon>Nematoda</taxon>
        <taxon>Chromadorea</taxon>
        <taxon>Rhabditida</taxon>
        <taxon>Rhabditina</taxon>
        <taxon>Rhabditomorpha</taxon>
        <taxon>Rhabditoidea</taxon>
        <taxon>Rhabditidae</taxon>
        <taxon>Peloderinae</taxon>
        <taxon>Caenorhabditis</taxon>
    </lineage>
</organism>
<dbReference type="GO" id="GO:0007606">
    <property type="term" value="P:sensory perception of chemical stimulus"/>
    <property type="evidence" value="ECO:0007669"/>
    <property type="project" value="UniProtKB-UniRule"/>
</dbReference>
<gene>
    <name evidence="7" type="ORF">CRE_27240</name>
</gene>
<evidence type="ECO:0000313" key="8">
    <source>
        <dbReference type="Proteomes" id="UP000008281"/>
    </source>
</evidence>
<dbReference type="InParanoid" id="E3LP86"/>
<protein>
    <recommendedName>
        <fullName evidence="6">Serpentine receptor class gamma</fullName>
    </recommendedName>
</protein>
<dbReference type="Pfam" id="PF02118">
    <property type="entry name" value="Srg"/>
    <property type="match status" value="1"/>
</dbReference>